<dbReference type="HOGENOM" id="CLU_056607_3_1_11"/>
<dbReference type="SUPFAM" id="SSF55729">
    <property type="entry name" value="Acyl-CoA N-acyltransferases (Nat)"/>
    <property type="match status" value="1"/>
</dbReference>
<dbReference type="EMBL" id="CP001778">
    <property type="protein sequence ID" value="ADD43568.1"/>
    <property type="molecule type" value="Genomic_DNA"/>
</dbReference>
<dbReference type="RefSeq" id="WP_013019139.1">
    <property type="nucleotide sequence ID" value="NC_013947.1"/>
</dbReference>
<organism evidence="2 3">
    <name type="scientific">Stackebrandtia nassauensis (strain DSM 44728 / CIP 108903 / NRRL B-16338 / NBRC 102104 / LLR-40K-21)</name>
    <dbReference type="NCBI Taxonomy" id="446470"/>
    <lineage>
        <taxon>Bacteria</taxon>
        <taxon>Bacillati</taxon>
        <taxon>Actinomycetota</taxon>
        <taxon>Actinomycetes</taxon>
        <taxon>Glycomycetales</taxon>
        <taxon>Glycomycetaceae</taxon>
        <taxon>Stackebrandtia</taxon>
    </lineage>
</organism>
<feature type="domain" description="N-acetyltransferase" evidence="1">
    <location>
        <begin position="7"/>
        <end position="142"/>
    </location>
</feature>
<dbReference type="eggNOG" id="COG2153">
    <property type="taxonomic scope" value="Bacteria"/>
</dbReference>
<dbReference type="OrthoDB" id="9796171at2"/>
<accession>D3PZN1</accession>
<dbReference type="PROSITE" id="PS51186">
    <property type="entry name" value="GNAT"/>
    <property type="match status" value="1"/>
</dbReference>
<proteinExistence type="predicted"/>
<protein>
    <submittedName>
        <fullName evidence="2">GCN5-related N-acetyltransferase</fullName>
    </submittedName>
</protein>
<keyword evidence="2" id="KW-0808">Transferase</keyword>
<evidence type="ECO:0000313" key="3">
    <source>
        <dbReference type="Proteomes" id="UP000000844"/>
    </source>
</evidence>
<sequence>MFTISSALFIELDLWVLYGVLRLRTDVFVVEQKCPYPELDGRDTEPQTRHVWATENDRVVAYLRITAEPDGFRVGRVCTEAASRGQGLAGKLVETALIHTGETPVWMHAQVSVVPFYERYGFAVQGPQFLEDDIPHVLMRRP</sequence>
<dbReference type="KEGG" id="sna:Snas_3913"/>
<keyword evidence="3" id="KW-1185">Reference proteome</keyword>
<dbReference type="Pfam" id="PF13673">
    <property type="entry name" value="Acetyltransf_10"/>
    <property type="match status" value="1"/>
</dbReference>
<dbReference type="AlphaFoldDB" id="D3PZN1"/>
<name>D3PZN1_STANL</name>
<reference evidence="2 3" key="1">
    <citation type="journal article" date="2009" name="Stand. Genomic Sci.">
        <title>Complete genome sequence of Stackebrandtia nassauensis type strain (LLR-40K-21).</title>
        <authorList>
            <person name="Munk C."/>
            <person name="Lapidus A."/>
            <person name="Copeland A."/>
            <person name="Jando M."/>
            <person name="Mayilraj S."/>
            <person name="Glavina Del Rio T."/>
            <person name="Nolan M."/>
            <person name="Chen F."/>
            <person name="Lucas S."/>
            <person name="Tice H."/>
            <person name="Cheng J.F."/>
            <person name="Han C."/>
            <person name="Detter J.C."/>
            <person name="Bruce D."/>
            <person name="Goodwin L."/>
            <person name="Chain P."/>
            <person name="Pitluck S."/>
            <person name="Goker M."/>
            <person name="Ovchinikova G."/>
            <person name="Pati A."/>
            <person name="Ivanova N."/>
            <person name="Mavromatis K."/>
            <person name="Chen A."/>
            <person name="Palaniappan K."/>
            <person name="Land M."/>
            <person name="Hauser L."/>
            <person name="Chang Y.J."/>
            <person name="Jeffries C.D."/>
            <person name="Bristow J."/>
            <person name="Eisen J.A."/>
            <person name="Markowitz V."/>
            <person name="Hugenholtz P."/>
            <person name="Kyrpides N.C."/>
            <person name="Klenk H.P."/>
        </authorList>
    </citation>
    <scope>NUCLEOTIDE SEQUENCE [LARGE SCALE GENOMIC DNA]</scope>
    <source>
        <strain evidence="3">DSM 44728 / CIP 108903 / NRRL B-16338 / NBRC 102104 / LLR-40K-21</strain>
    </source>
</reference>
<evidence type="ECO:0000313" key="2">
    <source>
        <dbReference type="EMBL" id="ADD43568.1"/>
    </source>
</evidence>
<dbReference type="GO" id="GO:0016747">
    <property type="term" value="F:acyltransferase activity, transferring groups other than amino-acyl groups"/>
    <property type="evidence" value="ECO:0007669"/>
    <property type="project" value="InterPro"/>
</dbReference>
<evidence type="ECO:0000259" key="1">
    <source>
        <dbReference type="PROSITE" id="PS51186"/>
    </source>
</evidence>
<dbReference type="InterPro" id="IPR016181">
    <property type="entry name" value="Acyl_CoA_acyltransferase"/>
</dbReference>
<dbReference type="STRING" id="446470.Snas_3913"/>
<dbReference type="Gene3D" id="3.40.630.30">
    <property type="match status" value="1"/>
</dbReference>
<dbReference type="Proteomes" id="UP000000844">
    <property type="component" value="Chromosome"/>
</dbReference>
<dbReference type="InterPro" id="IPR000182">
    <property type="entry name" value="GNAT_dom"/>
</dbReference>
<gene>
    <name evidence="2" type="ordered locus">Snas_3913</name>
</gene>
<dbReference type="CDD" id="cd04301">
    <property type="entry name" value="NAT_SF"/>
    <property type="match status" value="1"/>
</dbReference>